<reference evidence="2" key="1">
    <citation type="submission" date="2019-10" db="EMBL/GenBank/DDBJ databases">
        <title>Streptomyces sp. nov., a novel actinobacterium isolated from alkaline environment.</title>
        <authorList>
            <person name="Golinska P."/>
        </authorList>
    </citation>
    <scope>NUCLEOTIDE SEQUENCE [LARGE SCALE GENOMIC DNA]</scope>
    <source>
        <strain evidence="2">DSM 42118</strain>
    </source>
</reference>
<name>A0A7W3Y1R7_9ACTN</name>
<comment type="caution">
    <text evidence="1">The sequence shown here is derived from an EMBL/GenBank/DDBJ whole genome shotgun (WGS) entry which is preliminary data.</text>
</comment>
<organism evidence="1 2">
    <name type="scientific">Streptomyces alkaliphilus</name>
    <dbReference type="NCBI Taxonomy" id="1472722"/>
    <lineage>
        <taxon>Bacteria</taxon>
        <taxon>Bacillati</taxon>
        <taxon>Actinomycetota</taxon>
        <taxon>Actinomycetes</taxon>
        <taxon>Kitasatosporales</taxon>
        <taxon>Streptomycetaceae</taxon>
        <taxon>Streptomyces</taxon>
    </lineage>
</organism>
<dbReference type="EMBL" id="VKHT01000268">
    <property type="protein sequence ID" value="MBB0244570.1"/>
    <property type="molecule type" value="Genomic_DNA"/>
</dbReference>
<keyword evidence="2" id="KW-1185">Reference proteome</keyword>
<proteinExistence type="predicted"/>
<evidence type="ECO:0000313" key="1">
    <source>
        <dbReference type="EMBL" id="MBB0244570.1"/>
    </source>
</evidence>
<dbReference type="RefSeq" id="WP_182606175.1">
    <property type="nucleotide sequence ID" value="NZ_VKHT01000268.1"/>
</dbReference>
<protein>
    <submittedName>
        <fullName evidence="1">Uncharacterized protein</fullName>
    </submittedName>
</protein>
<evidence type="ECO:0000313" key="2">
    <source>
        <dbReference type="Proteomes" id="UP000538929"/>
    </source>
</evidence>
<sequence length="82" mass="9251">MTIGENATRARTLQEAQFAVMEALTDLLARDPEAASQGVLMAKRAFSEGTVRHALQSTRMWQTVVVVLGEPVPIRIRKTRWW</sequence>
<dbReference type="AlphaFoldDB" id="A0A7W3Y1R7"/>
<dbReference type="Proteomes" id="UP000538929">
    <property type="component" value="Unassembled WGS sequence"/>
</dbReference>
<accession>A0A7W3Y1R7</accession>
<gene>
    <name evidence="1" type="ORF">FNQ90_10760</name>
</gene>